<evidence type="ECO:0000313" key="2">
    <source>
        <dbReference type="Proteomes" id="UP001286313"/>
    </source>
</evidence>
<dbReference type="EMBL" id="JAWQEG010001323">
    <property type="protein sequence ID" value="KAK3880447.1"/>
    <property type="molecule type" value="Genomic_DNA"/>
</dbReference>
<protein>
    <submittedName>
        <fullName evidence="1">Uncharacterized protein</fullName>
    </submittedName>
</protein>
<keyword evidence="2" id="KW-1185">Reference proteome</keyword>
<proteinExistence type="predicted"/>
<gene>
    <name evidence="1" type="ORF">Pcinc_015049</name>
</gene>
<organism evidence="1 2">
    <name type="scientific">Petrolisthes cinctipes</name>
    <name type="common">Flat porcelain crab</name>
    <dbReference type="NCBI Taxonomy" id="88211"/>
    <lineage>
        <taxon>Eukaryota</taxon>
        <taxon>Metazoa</taxon>
        <taxon>Ecdysozoa</taxon>
        <taxon>Arthropoda</taxon>
        <taxon>Crustacea</taxon>
        <taxon>Multicrustacea</taxon>
        <taxon>Malacostraca</taxon>
        <taxon>Eumalacostraca</taxon>
        <taxon>Eucarida</taxon>
        <taxon>Decapoda</taxon>
        <taxon>Pleocyemata</taxon>
        <taxon>Anomura</taxon>
        <taxon>Galatheoidea</taxon>
        <taxon>Porcellanidae</taxon>
        <taxon>Petrolisthes</taxon>
    </lineage>
</organism>
<sequence length="189" mass="21445">MLNAYNLWLVKKNIDPSKKPKLREFVYNVAYQILEDFGEPITNIRDRRPNPMPDTDTALLSLNLKPEEVGGQSHSVSRRRIQETADRRYEVDGRTRSDCNCREGSKRSLGLQGYLLLESGRDALWSVFNNEEPGSVHLEESGYDVDSVLDYMTITPLSQGGGGGGGEDDWRWLIQRTGTELKVENKLLI</sequence>
<dbReference type="Proteomes" id="UP001286313">
    <property type="component" value="Unassembled WGS sequence"/>
</dbReference>
<reference evidence="1" key="1">
    <citation type="submission" date="2023-10" db="EMBL/GenBank/DDBJ databases">
        <title>Genome assemblies of two species of porcelain crab, Petrolisthes cinctipes and Petrolisthes manimaculis (Anomura: Porcellanidae).</title>
        <authorList>
            <person name="Angst P."/>
        </authorList>
    </citation>
    <scope>NUCLEOTIDE SEQUENCE</scope>
    <source>
        <strain evidence="1">PB745_01</strain>
        <tissue evidence="1">Gill</tissue>
    </source>
</reference>
<dbReference type="AlphaFoldDB" id="A0AAE1KR60"/>
<comment type="caution">
    <text evidence="1">The sequence shown here is derived from an EMBL/GenBank/DDBJ whole genome shotgun (WGS) entry which is preliminary data.</text>
</comment>
<evidence type="ECO:0000313" key="1">
    <source>
        <dbReference type="EMBL" id="KAK3880447.1"/>
    </source>
</evidence>
<name>A0AAE1KR60_PETCI</name>
<accession>A0AAE1KR60</accession>